<dbReference type="EMBL" id="FNIW01000012">
    <property type="protein sequence ID" value="SDO25152.1"/>
    <property type="molecule type" value="Genomic_DNA"/>
</dbReference>
<feature type="transmembrane region" description="Helical" evidence="1">
    <location>
        <begin position="51"/>
        <end position="70"/>
    </location>
</feature>
<accession>A0A1H0I118</accession>
<feature type="transmembrane region" description="Helical" evidence="1">
    <location>
        <begin position="168"/>
        <end position="189"/>
    </location>
</feature>
<proteinExistence type="predicted"/>
<feature type="transmembrane region" description="Helical" evidence="1">
    <location>
        <begin position="7"/>
        <end position="31"/>
    </location>
</feature>
<name>A0A1H0I118_9BACT</name>
<organism evidence="4 6">
    <name type="scientific">Prevotella communis</name>
    <dbReference type="NCBI Taxonomy" id="2913614"/>
    <lineage>
        <taxon>Bacteria</taxon>
        <taxon>Pseudomonadati</taxon>
        <taxon>Bacteroidota</taxon>
        <taxon>Bacteroidia</taxon>
        <taxon>Bacteroidales</taxon>
        <taxon>Prevotellaceae</taxon>
        <taxon>Prevotella</taxon>
    </lineage>
</organism>
<dbReference type="STRING" id="645274.SAMN04487901_10734"/>
<keyword evidence="1" id="KW-0472">Membrane</keyword>
<dbReference type="Gene3D" id="1.20.144.10">
    <property type="entry name" value="Phosphatidic acid phosphatase type 2/haloperoxidase"/>
    <property type="match status" value="1"/>
</dbReference>
<dbReference type="PANTHER" id="PTHR14969">
    <property type="entry name" value="SPHINGOSINE-1-PHOSPHATE PHOSPHOHYDROLASE"/>
    <property type="match status" value="1"/>
</dbReference>
<evidence type="ECO:0000313" key="5">
    <source>
        <dbReference type="Proteomes" id="UP000198779"/>
    </source>
</evidence>
<feature type="transmembrane region" description="Helical" evidence="1">
    <location>
        <begin position="195"/>
        <end position="216"/>
    </location>
</feature>
<accession>A0A1G7W2C3</accession>
<dbReference type="InterPro" id="IPR000326">
    <property type="entry name" value="PAP2/HPO"/>
</dbReference>
<dbReference type="EMBL" id="FNCQ01000007">
    <property type="protein sequence ID" value="SDG66214.1"/>
    <property type="molecule type" value="Genomic_DNA"/>
</dbReference>
<feature type="domain" description="Phosphatidic acid phosphatase type 2/haloperoxidase" evidence="2">
    <location>
        <begin position="80"/>
        <end position="214"/>
    </location>
</feature>
<gene>
    <name evidence="4" type="ORF">SAMN04487900_112105</name>
    <name evidence="3" type="ORF">SAMN04487901_10734</name>
</gene>
<dbReference type="PANTHER" id="PTHR14969:SF13">
    <property type="entry name" value="AT30094P"/>
    <property type="match status" value="1"/>
</dbReference>
<protein>
    <submittedName>
        <fullName evidence="4">PAP2 superfamily protein</fullName>
    </submittedName>
</protein>
<keyword evidence="5" id="KW-1185">Reference proteome</keyword>
<keyword evidence="1" id="KW-1133">Transmembrane helix</keyword>
<reference evidence="4 5" key="1">
    <citation type="submission" date="2016-10" db="EMBL/GenBank/DDBJ databases">
        <authorList>
            <person name="Varghese N."/>
            <person name="Submissions S."/>
        </authorList>
    </citation>
    <scope>NUCLEOTIDE SEQUENCE</scope>
    <source>
        <strain evidence="4">BP1-145</strain>
        <strain evidence="5">BP1-148</strain>
    </source>
</reference>
<feature type="transmembrane region" description="Helical" evidence="1">
    <location>
        <begin position="79"/>
        <end position="97"/>
    </location>
</feature>
<dbReference type="Proteomes" id="UP000198779">
    <property type="component" value="Unassembled WGS sequence"/>
</dbReference>
<dbReference type="SMART" id="SM00014">
    <property type="entry name" value="acidPPc"/>
    <property type="match status" value="1"/>
</dbReference>
<dbReference type="OrthoDB" id="9773582at2"/>
<evidence type="ECO:0000313" key="4">
    <source>
        <dbReference type="EMBL" id="SDO25152.1"/>
    </source>
</evidence>
<evidence type="ECO:0000256" key="1">
    <source>
        <dbReference type="SAM" id="Phobius"/>
    </source>
</evidence>
<sequence>MINKSVLIRLVSLYVIPYLLLLTAILVMMYIYPKPELHLMLNSFHSGVLDFFFKFYTLMAEWPLYVLAFLPSLWKRNKMTLFFAMCELTGGTILQILKHTISNPRPVSVFEDYPDLVLPLVQGVDMHHSNSFPSGHASTFFMFCTCSVIVLAYFFSRKDALKTLRNQILFDVALVALLVLAAMGAYSRVYLSQHFLSDVCVGSIIGFTTPFLMFWLCRNKVLKLKKEETK</sequence>
<dbReference type="Pfam" id="PF01569">
    <property type="entry name" value="PAP2"/>
    <property type="match status" value="1"/>
</dbReference>
<dbReference type="SUPFAM" id="SSF48317">
    <property type="entry name" value="Acid phosphatase/Vanadium-dependent haloperoxidase"/>
    <property type="match status" value="1"/>
</dbReference>
<dbReference type="InterPro" id="IPR036938">
    <property type="entry name" value="PAP2/HPO_sf"/>
</dbReference>
<feature type="transmembrane region" description="Helical" evidence="1">
    <location>
        <begin position="136"/>
        <end position="156"/>
    </location>
</feature>
<reference evidence="3 6" key="2">
    <citation type="submission" date="2016-10" db="EMBL/GenBank/DDBJ databases">
        <authorList>
            <person name="de Groot N.N."/>
        </authorList>
    </citation>
    <scope>NUCLEOTIDE SEQUENCE [LARGE SCALE GENOMIC DNA]</scope>
    <source>
        <strain evidence="6">BP1-145</strain>
        <strain evidence="3">BP1-148</strain>
    </source>
</reference>
<evidence type="ECO:0000259" key="2">
    <source>
        <dbReference type="SMART" id="SM00014"/>
    </source>
</evidence>
<dbReference type="Proteomes" id="UP000199134">
    <property type="component" value="Unassembled WGS sequence"/>
</dbReference>
<dbReference type="AlphaFoldDB" id="A0A1H0I118"/>
<keyword evidence="1" id="KW-0812">Transmembrane</keyword>
<evidence type="ECO:0000313" key="3">
    <source>
        <dbReference type="EMBL" id="SDG66214.1"/>
    </source>
</evidence>
<evidence type="ECO:0000313" key="6">
    <source>
        <dbReference type="Proteomes" id="UP000199134"/>
    </source>
</evidence>